<evidence type="ECO:0000313" key="2">
    <source>
        <dbReference type="EMBL" id="KFO25139.1"/>
    </source>
</evidence>
<sequence length="181" mass="18236">MALRDNGILAVCTCHVGFCADEGSLVTSGCTVAGSGSKRKPSTVNNGRLRPTRGSADQRGPVTSGSDSPLTAAPSFLSSAAPLESGGGGRQQADPGAGCKSDLHGPEGAGEGQEYPVSLQNRPHRGQPQDAFPSSTRGPSTSVEGVRSCGVRGPVEGSGRDLGVSFHMARHLSPGGPFKPG</sequence>
<name>A0A091CZ95_FUKDA</name>
<protein>
    <submittedName>
        <fullName evidence="2">Uncharacterized protein</fullName>
    </submittedName>
</protein>
<keyword evidence="3" id="KW-1185">Reference proteome</keyword>
<dbReference type="AlphaFoldDB" id="A0A091CZ95"/>
<feature type="compositionally biased region" description="Polar residues" evidence="1">
    <location>
        <begin position="132"/>
        <end position="143"/>
    </location>
</feature>
<evidence type="ECO:0000313" key="3">
    <source>
        <dbReference type="Proteomes" id="UP000028990"/>
    </source>
</evidence>
<accession>A0A091CZ95</accession>
<gene>
    <name evidence="2" type="ORF">H920_13465</name>
</gene>
<feature type="compositionally biased region" description="Low complexity" evidence="1">
    <location>
        <begin position="68"/>
        <end position="83"/>
    </location>
</feature>
<dbReference type="Proteomes" id="UP000028990">
    <property type="component" value="Unassembled WGS sequence"/>
</dbReference>
<feature type="region of interest" description="Disordered" evidence="1">
    <location>
        <begin position="30"/>
        <end position="181"/>
    </location>
</feature>
<evidence type="ECO:0000256" key="1">
    <source>
        <dbReference type="SAM" id="MobiDB-lite"/>
    </source>
</evidence>
<dbReference type="EMBL" id="KN123400">
    <property type="protein sequence ID" value="KFO25139.1"/>
    <property type="molecule type" value="Genomic_DNA"/>
</dbReference>
<proteinExistence type="predicted"/>
<reference evidence="2 3" key="1">
    <citation type="submission" date="2013-11" db="EMBL/GenBank/DDBJ databases">
        <title>The Damaraland mole rat (Fukomys damarensis) genome and evolution of African mole rats.</title>
        <authorList>
            <person name="Gladyshev V.N."/>
            <person name="Fang X."/>
        </authorList>
    </citation>
    <scope>NUCLEOTIDE SEQUENCE [LARGE SCALE GENOMIC DNA]</scope>
    <source>
        <tissue evidence="2">Liver</tissue>
    </source>
</reference>
<organism evidence="2 3">
    <name type="scientific">Fukomys damarensis</name>
    <name type="common">Damaraland mole rat</name>
    <name type="synonym">Cryptomys damarensis</name>
    <dbReference type="NCBI Taxonomy" id="885580"/>
    <lineage>
        <taxon>Eukaryota</taxon>
        <taxon>Metazoa</taxon>
        <taxon>Chordata</taxon>
        <taxon>Craniata</taxon>
        <taxon>Vertebrata</taxon>
        <taxon>Euteleostomi</taxon>
        <taxon>Mammalia</taxon>
        <taxon>Eutheria</taxon>
        <taxon>Euarchontoglires</taxon>
        <taxon>Glires</taxon>
        <taxon>Rodentia</taxon>
        <taxon>Hystricomorpha</taxon>
        <taxon>Bathyergidae</taxon>
        <taxon>Fukomys</taxon>
    </lineage>
</organism>